<accession>A0A0C2GAY6</accession>
<proteinExistence type="predicted"/>
<dbReference type="EMBL" id="KN736333">
    <property type="protein sequence ID" value="KIH56064.1"/>
    <property type="molecule type" value="Genomic_DNA"/>
</dbReference>
<dbReference type="OrthoDB" id="983542at2759"/>
<evidence type="ECO:0000313" key="1">
    <source>
        <dbReference type="EMBL" id="KIH56064.1"/>
    </source>
</evidence>
<organism evidence="1 2">
    <name type="scientific">Ancylostoma duodenale</name>
    <dbReference type="NCBI Taxonomy" id="51022"/>
    <lineage>
        <taxon>Eukaryota</taxon>
        <taxon>Metazoa</taxon>
        <taxon>Ecdysozoa</taxon>
        <taxon>Nematoda</taxon>
        <taxon>Chromadorea</taxon>
        <taxon>Rhabditida</taxon>
        <taxon>Rhabditina</taxon>
        <taxon>Rhabditomorpha</taxon>
        <taxon>Strongyloidea</taxon>
        <taxon>Ancylostomatidae</taxon>
        <taxon>Ancylostomatinae</taxon>
        <taxon>Ancylostoma</taxon>
    </lineage>
</organism>
<evidence type="ECO:0000313" key="2">
    <source>
        <dbReference type="Proteomes" id="UP000054047"/>
    </source>
</evidence>
<keyword evidence="2" id="KW-1185">Reference proteome</keyword>
<gene>
    <name evidence="1" type="ORF">ANCDUO_13761</name>
</gene>
<reference evidence="1 2" key="1">
    <citation type="submission" date="2013-12" db="EMBL/GenBank/DDBJ databases">
        <title>Draft genome of the parsitic nematode Ancylostoma duodenale.</title>
        <authorList>
            <person name="Mitreva M."/>
        </authorList>
    </citation>
    <scope>NUCLEOTIDE SEQUENCE [LARGE SCALE GENOMIC DNA]</scope>
    <source>
        <strain evidence="1 2">Zhejiang</strain>
    </source>
</reference>
<dbReference type="Proteomes" id="UP000054047">
    <property type="component" value="Unassembled WGS sequence"/>
</dbReference>
<protein>
    <submittedName>
        <fullName evidence="1">Uncharacterized protein</fullName>
    </submittedName>
</protein>
<dbReference type="AlphaFoldDB" id="A0A0C2GAY6"/>
<name>A0A0C2GAY6_9BILA</name>
<sequence>MSSAMKFYYYSKNPVRRTVSSSMTNPDNRLEEFKRRFRRSGSLGIPFVMEEDIRELFSNKKLCRFEY</sequence>